<feature type="region of interest" description="Disordered" evidence="1">
    <location>
        <begin position="1"/>
        <end position="21"/>
    </location>
</feature>
<comment type="caution">
    <text evidence="3">The sequence shown here is derived from an EMBL/GenBank/DDBJ whole genome shotgun (WGS) entry which is preliminary data.</text>
</comment>
<dbReference type="Proteomes" id="UP000828390">
    <property type="component" value="Unassembled WGS sequence"/>
</dbReference>
<evidence type="ECO:0000313" key="3">
    <source>
        <dbReference type="EMBL" id="KAH3842901.1"/>
    </source>
</evidence>
<keyword evidence="4" id="KW-1185">Reference proteome</keyword>
<dbReference type="EMBL" id="JAIWYP010000004">
    <property type="protein sequence ID" value="KAH3842901.1"/>
    <property type="molecule type" value="Genomic_DNA"/>
</dbReference>
<protein>
    <submittedName>
        <fullName evidence="3">Uncharacterized protein</fullName>
    </submittedName>
</protein>
<reference evidence="3" key="1">
    <citation type="journal article" date="2019" name="bioRxiv">
        <title>The Genome of the Zebra Mussel, Dreissena polymorpha: A Resource for Invasive Species Research.</title>
        <authorList>
            <person name="McCartney M.A."/>
            <person name="Auch B."/>
            <person name="Kono T."/>
            <person name="Mallez S."/>
            <person name="Zhang Y."/>
            <person name="Obille A."/>
            <person name="Becker A."/>
            <person name="Abrahante J.E."/>
            <person name="Garbe J."/>
            <person name="Badalamenti J.P."/>
            <person name="Herman A."/>
            <person name="Mangelson H."/>
            <person name="Liachko I."/>
            <person name="Sullivan S."/>
            <person name="Sone E.D."/>
            <person name="Koren S."/>
            <person name="Silverstein K.A.T."/>
            <person name="Beckman K.B."/>
            <person name="Gohl D.M."/>
        </authorList>
    </citation>
    <scope>NUCLEOTIDE SEQUENCE</scope>
    <source>
        <strain evidence="3">Duluth1</strain>
        <tissue evidence="3">Whole animal</tissue>
    </source>
</reference>
<name>A0A9D4KNI0_DREPO</name>
<feature type="transmembrane region" description="Helical" evidence="2">
    <location>
        <begin position="51"/>
        <end position="68"/>
    </location>
</feature>
<evidence type="ECO:0000313" key="4">
    <source>
        <dbReference type="Proteomes" id="UP000828390"/>
    </source>
</evidence>
<keyword evidence="2" id="KW-1133">Transmembrane helix</keyword>
<keyword evidence="2" id="KW-0472">Membrane</keyword>
<organism evidence="3 4">
    <name type="scientific">Dreissena polymorpha</name>
    <name type="common">Zebra mussel</name>
    <name type="synonym">Mytilus polymorpha</name>
    <dbReference type="NCBI Taxonomy" id="45954"/>
    <lineage>
        <taxon>Eukaryota</taxon>
        <taxon>Metazoa</taxon>
        <taxon>Spiralia</taxon>
        <taxon>Lophotrochozoa</taxon>
        <taxon>Mollusca</taxon>
        <taxon>Bivalvia</taxon>
        <taxon>Autobranchia</taxon>
        <taxon>Heteroconchia</taxon>
        <taxon>Euheterodonta</taxon>
        <taxon>Imparidentia</taxon>
        <taxon>Neoheterodontei</taxon>
        <taxon>Myida</taxon>
        <taxon>Dreissenoidea</taxon>
        <taxon>Dreissenidae</taxon>
        <taxon>Dreissena</taxon>
    </lineage>
</organism>
<dbReference type="AlphaFoldDB" id="A0A9D4KNI0"/>
<evidence type="ECO:0000256" key="2">
    <source>
        <dbReference type="SAM" id="Phobius"/>
    </source>
</evidence>
<gene>
    <name evidence="3" type="ORF">DPMN_116405</name>
</gene>
<keyword evidence="2" id="KW-0812">Transmembrane</keyword>
<proteinExistence type="predicted"/>
<evidence type="ECO:0000256" key="1">
    <source>
        <dbReference type="SAM" id="MobiDB-lite"/>
    </source>
</evidence>
<accession>A0A9D4KNI0</accession>
<reference evidence="3" key="2">
    <citation type="submission" date="2020-11" db="EMBL/GenBank/DDBJ databases">
        <authorList>
            <person name="McCartney M.A."/>
            <person name="Auch B."/>
            <person name="Kono T."/>
            <person name="Mallez S."/>
            <person name="Becker A."/>
            <person name="Gohl D.M."/>
            <person name="Silverstein K.A.T."/>
            <person name="Koren S."/>
            <person name="Bechman K.B."/>
            <person name="Herman A."/>
            <person name="Abrahante J.E."/>
            <person name="Garbe J."/>
        </authorList>
    </citation>
    <scope>NUCLEOTIDE SEQUENCE</scope>
    <source>
        <strain evidence="3">Duluth1</strain>
        <tissue evidence="3">Whole animal</tissue>
    </source>
</reference>
<sequence length="70" mass="7777">MNSSSSNATTASTTNTNGLSPINQFELWSPFEILRETAPHVITIDRVVTPIWYIIGFIGNPISAKIWLSR</sequence>
<feature type="compositionally biased region" description="Low complexity" evidence="1">
    <location>
        <begin position="1"/>
        <end position="17"/>
    </location>
</feature>